<dbReference type="Pfam" id="PF17039">
    <property type="entry name" value="Glyco_tran_10_N"/>
    <property type="match status" value="1"/>
</dbReference>
<dbReference type="Pfam" id="PF00852">
    <property type="entry name" value="Glyco_transf_10"/>
    <property type="match status" value="1"/>
</dbReference>
<evidence type="ECO:0000256" key="7">
    <source>
        <dbReference type="ARBA" id="ARBA00022824"/>
    </source>
</evidence>
<keyword evidence="9 15" id="KW-1133">Transmembrane helix</keyword>
<dbReference type="SUPFAM" id="SSF53756">
    <property type="entry name" value="UDP-Glycosyltransferase/glycogen phosphorylase"/>
    <property type="match status" value="1"/>
</dbReference>
<evidence type="ECO:0000256" key="6">
    <source>
        <dbReference type="ARBA" id="ARBA00022692"/>
    </source>
</evidence>
<evidence type="ECO:0000256" key="8">
    <source>
        <dbReference type="ARBA" id="ARBA00022968"/>
    </source>
</evidence>
<dbReference type="InterPro" id="IPR038577">
    <property type="entry name" value="GT10-like_C_sf"/>
</dbReference>
<keyword evidence="4 15" id="KW-0328">Glycosyltransferase</keyword>
<protein>
    <recommendedName>
        <fullName evidence="15">Fucosyltransferase</fullName>
        <ecNumber evidence="15">2.4.1.-</ecNumber>
    </recommendedName>
</protein>
<dbReference type="EMBL" id="VEVO01000012">
    <property type="protein sequence ID" value="KAF0033710.1"/>
    <property type="molecule type" value="Genomic_DNA"/>
</dbReference>
<comment type="caution">
    <text evidence="18">The sequence shown here is derived from an EMBL/GenBank/DDBJ whole genome shotgun (WGS) entry which is preliminary data.</text>
</comment>
<dbReference type="InterPro" id="IPR001503">
    <property type="entry name" value="Glyco_trans_10"/>
</dbReference>
<evidence type="ECO:0000259" key="16">
    <source>
        <dbReference type="Pfam" id="PF00852"/>
    </source>
</evidence>
<name>A0A6A4SP60_SCOMX</name>
<evidence type="ECO:0000256" key="3">
    <source>
        <dbReference type="ARBA" id="ARBA00008919"/>
    </source>
</evidence>
<keyword evidence="6 15" id="KW-0812">Transmembrane</keyword>
<dbReference type="EC" id="2.4.1.-" evidence="15"/>
<feature type="domain" description="Fucosyltransferase C-terminal" evidence="16">
    <location>
        <begin position="234"/>
        <end position="408"/>
    </location>
</feature>
<proteinExistence type="inferred from homology"/>
<dbReference type="PANTHER" id="PTHR11929:SF12">
    <property type="entry name" value="ALPHA-(1,3)-FUCOSYLTRANSFERASE 7"/>
    <property type="match status" value="1"/>
</dbReference>
<keyword evidence="8" id="KW-0735">Signal-anchor</keyword>
<dbReference type="PANTHER" id="PTHR11929">
    <property type="entry name" value="ALPHA- 1,3 -FUCOSYLTRANSFERASE"/>
    <property type="match status" value="1"/>
</dbReference>
<dbReference type="GO" id="GO:0032580">
    <property type="term" value="C:Golgi cisterna membrane"/>
    <property type="evidence" value="ECO:0007669"/>
    <property type="project" value="UniProtKB-SubCell"/>
</dbReference>
<feature type="transmembrane region" description="Helical" evidence="15">
    <location>
        <begin position="76"/>
        <end position="96"/>
    </location>
</feature>
<keyword evidence="11" id="KW-0325">Glycoprotein</keyword>
<evidence type="ECO:0000256" key="11">
    <source>
        <dbReference type="ARBA" id="ARBA00023180"/>
    </source>
</evidence>
<comment type="pathway">
    <text evidence="2">Protein modification; protein glycosylation.</text>
</comment>
<evidence type="ECO:0000256" key="5">
    <source>
        <dbReference type="ARBA" id="ARBA00022679"/>
    </source>
</evidence>
<keyword evidence="15" id="KW-0333">Golgi apparatus</keyword>
<keyword evidence="5 15" id="KW-0808">Transferase</keyword>
<dbReference type="Proteomes" id="UP000438429">
    <property type="component" value="Unassembled WGS sequence"/>
</dbReference>
<organism evidence="18 19">
    <name type="scientific">Scophthalmus maximus</name>
    <name type="common">Turbot</name>
    <name type="synonym">Psetta maxima</name>
    <dbReference type="NCBI Taxonomy" id="52904"/>
    <lineage>
        <taxon>Eukaryota</taxon>
        <taxon>Metazoa</taxon>
        <taxon>Chordata</taxon>
        <taxon>Craniata</taxon>
        <taxon>Vertebrata</taxon>
        <taxon>Euteleostomi</taxon>
        <taxon>Actinopterygii</taxon>
        <taxon>Neopterygii</taxon>
        <taxon>Teleostei</taxon>
        <taxon>Neoteleostei</taxon>
        <taxon>Acanthomorphata</taxon>
        <taxon>Carangaria</taxon>
        <taxon>Pleuronectiformes</taxon>
        <taxon>Pleuronectoidei</taxon>
        <taxon>Scophthalmidae</taxon>
        <taxon>Scophthalmus</taxon>
    </lineage>
</organism>
<dbReference type="GO" id="GO:0046922">
    <property type="term" value="F:peptide-O-fucosyltransferase activity"/>
    <property type="evidence" value="ECO:0007669"/>
    <property type="project" value="UniProtKB-EC"/>
</dbReference>
<evidence type="ECO:0000256" key="15">
    <source>
        <dbReference type="RuleBase" id="RU003832"/>
    </source>
</evidence>
<comment type="catalytic activity">
    <reaction evidence="12">
        <text>L-threonyl-[protein] + GDP-beta-L-fucose = 3-O-(alpha-L-fucosyl)-L-threonyl-[protein] + GDP + H(+)</text>
        <dbReference type="Rhea" id="RHEA:70491"/>
        <dbReference type="Rhea" id="RHEA-COMP:11060"/>
        <dbReference type="Rhea" id="RHEA-COMP:17915"/>
        <dbReference type="ChEBI" id="CHEBI:15378"/>
        <dbReference type="ChEBI" id="CHEBI:30013"/>
        <dbReference type="ChEBI" id="CHEBI:57273"/>
        <dbReference type="ChEBI" id="CHEBI:58189"/>
        <dbReference type="ChEBI" id="CHEBI:189631"/>
        <dbReference type="EC" id="2.4.1.221"/>
    </reaction>
    <physiologicalReaction direction="left-to-right" evidence="12">
        <dbReference type="Rhea" id="RHEA:70492"/>
    </physiologicalReaction>
</comment>
<dbReference type="AlphaFoldDB" id="A0A6A4SP60"/>
<evidence type="ECO:0000313" key="19">
    <source>
        <dbReference type="Proteomes" id="UP000438429"/>
    </source>
</evidence>
<evidence type="ECO:0000256" key="10">
    <source>
        <dbReference type="ARBA" id="ARBA00023136"/>
    </source>
</evidence>
<keyword evidence="10 15" id="KW-0472">Membrane</keyword>
<evidence type="ECO:0000256" key="13">
    <source>
        <dbReference type="ARBA" id="ARBA00048647"/>
    </source>
</evidence>
<evidence type="ECO:0000313" key="18">
    <source>
        <dbReference type="EMBL" id="KAF0033710.1"/>
    </source>
</evidence>
<reference evidence="18 19" key="1">
    <citation type="submission" date="2019-06" db="EMBL/GenBank/DDBJ databases">
        <title>Draft genomes of female and male turbot (Scophthalmus maximus).</title>
        <authorList>
            <person name="Xu H."/>
            <person name="Xu X.-W."/>
            <person name="Shao C."/>
            <person name="Chen S."/>
        </authorList>
    </citation>
    <scope>NUCLEOTIDE SEQUENCE [LARGE SCALE GENOMIC DNA]</scope>
    <source>
        <strain evidence="18">Ysfricsl-2016a</strain>
        <tissue evidence="18">Blood</tissue>
    </source>
</reference>
<evidence type="ECO:0000256" key="4">
    <source>
        <dbReference type="ARBA" id="ARBA00022676"/>
    </source>
</evidence>
<comment type="function">
    <text evidence="14">Protein O-fucosyltransferase that specifically catalyzes O-fucosylation of serine or threonine residues in EMI domains of target proteins. Attaches fucose through an O-glycosidic linkage. O-fucosylation of EMI domain-containing proteins may be required for facilitating protein folding and secretion.</text>
</comment>
<keyword evidence="7" id="KW-0256">Endoplasmic reticulum</keyword>
<dbReference type="FunFam" id="3.40.50.11660:FF:000002">
    <property type="entry name" value="Alpha-(1,3)-fucosyltransferase"/>
    <property type="match status" value="1"/>
</dbReference>
<dbReference type="GO" id="GO:0046920">
    <property type="term" value="F:alpha-(1-&gt;3)-fucosyltransferase activity"/>
    <property type="evidence" value="ECO:0007669"/>
    <property type="project" value="TreeGrafter"/>
</dbReference>
<evidence type="ECO:0000256" key="12">
    <source>
        <dbReference type="ARBA" id="ARBA00047273"/>
    </source>
</evidence>
<dbReference type="GO" id="GO:0005789">
    <property type="term" value="C:endoplasmic reticulum membrane"/>
    <property type="evidence" value="ECO:0007669"/>
    <property type="project" value="UniProtKB-SubCell"/>
</dbReference>
<evidence type="ECO:0000256" key="2">
    <source>
        <dbReference type="ARBA" id="ARBA00004922"/>
    </source>
</evidence>
<comment type="subcellular location">
    <subcellularLocation>
        <location evidence="1">Endoplasmic reticulum membrane</location>
        <topology evidence="1">Single-pass type II membrane protein</topology>
    </subcellularLocation>
    <subcellularLocation>
        <location evidence="15">Golgi apparatus</location>
        <location evidence="15">Golgi stack membrane</location>
        <topology evidence="15">Single-pass type II membrane protein</topology>
    </subcellularLocation>
</comment>
<evidence type="ECO:0000256" key="14">
    <source>
        <dbReference type="ARBA" id="ARBA00058658"/>
    </source>
</evidence>
<dbReference type="InterPro" id="IPR055270">
    <property type="entry name" value="Glyco_tran_10_C"/>
</dbReference>
<dbReference type="UniPathway" id="UPA00378"/>
<evidence type="ECO:0000259" key="17">
    <source>
        <dbReference type="Pfam" id="PF17039"/>
    </source>
</evidence>
<evidence type="ECO:0000256" key="9">
    <source>
        <dbReference type="ARBA" id="ARBA00022989"/>
    </source>
</evidence>
<dbReference type="InterPro" id="IPR031481">
    <property type="entry name" value="Glyco_tran_10_N"/>
</dbReference>
<gene>
    <name evidence="18" type="ORF">F2P81_013776</name>
</gene>
<dbReference type="Gene3D" id="3.40.50.11660">
    <property type="entry name" value="Glycosyl transferase family 10, C-terminal domain"/>
    <property type="match status" value="1"/>
</dbReference>
<evidence type="ECO:0000256" key="1">
    <source>
        <dbReference type="ARBA" id="ARBA00004648"/>
    </source>
</evidence>
<sequence>MHLDGLQYIAELSCQCSHLYQALAAHNTPPSSGFTRFESSPASSSSVLTPEFFISNRCPFELVPTPIAMTPSDSRALLLFLVSVSLLSSLLFYTLLKSHLQEPRAYAPPRNISVLLWRWPFGRSYSLAGDKCLEMYNISRCLLTDNVSAFSTADVVVFHHHELSRGPPPPLHLDRPASQRWVWMSLEPPVNNVNLAQLNGLFNWTMSYRRDADIPIPYGKTLLGGDERGFPAAPNRSCLVSWVVSRYQPQQARAGVYQGLKKHIPIEVYGRWTKRPLSDRKLLPTIAKCLFYLAFENSEAKDYISEKLWRNAFRAGAIPVVLGPGRATYEVLAPPASFIHVADFKSVAELAAHLKRVAADREAYEGYFSWHRSHRVKTLTDWRERLCHICVRYPSLPASRVYQDLEGWVNS</sequence>
<accession>A0A6A4SP60</accession>
<comment type="similarity">
    <text evidence="3 15">Belongs to the glycosyltransferase 10 family.</text>
</comment>
<feature type="domain" description="Fucosyltransferase N-terminal" evidence="17">
    <location>
        <begin position="112"/>
        <end position="219"/>
    </location>
</feature>
<comment type="catalytic activity">
    <reaction evidence="13">
        <text>L-seryl-[protein] + GDP-beta-L-fucose = 3-O-(alpha-L-fucosyl)-L-seryl-[protein] + GDP + H(+)</text>
        <dbReference type="Rhea" id="RHEA:63644"/>
        <dbReference type="Rhea" id="RHEA-COMP:9863"/>
        <dbReference type="Rhea" id="RHEA-COMP:17914"/>
        <dbReference type="ChEBI" id="CHEBI:15378"/>
        <dbReference type="ChEBI" id="CHEBI:29999"/>
        <dbReference type="ChEBI" id="CHEBI:57273"/>
        <dbReference type="ChEBI" id="CHEBI:58189"/>
        <dbReference type="ChEBI" id="CHEBI:189632"/>
        <dbReference type="EC" id="2.4.1.221"/>
    </reaction>
    <physiologicalReaction direction="left-to-right" evidence="13">
        <dbReference type="Rhea" id="RHEA:63645"/>
    </physiologicalReaction>
</comment>